<name>A0A1R1YTC7_9FUNG</name>
<organism evidence="1 2">
    <name type="scientific">Smittium culicis</name>
    <dbReference type="NCBI Taxonomy" id="133412"/>
    <lineage>
        <taxon>Eukaryota</taxon>
        <taxon>Fungi</taxon>
        <taxon>Fungi incertae sedis</taxon>
        <taxon>Zoopagomycota</taxon>
        <taxon>Kickxellomycotina</taxon>
        <taxon>Harpellomycetes</taxon>
        <taxon>Harpellales</taxon>
        <taxon>Legeriomycetaceae</taxon>
        <taxon>Smittium</taxon>
    </lineage>
</organism>
<dbReference type="EMBL" id="LSSM01000074">
    <property type="protein sequence ID" value="OMJ30139.1"/>
    <property type="molecule type" value="Genomic_DNA"/>
</dbReference>
<gene>
    <name evidence="1" type="ORF">AYI69_g323</name>
</gene>
<protein>
    <submittedName>
        <fullName evidence="1">Uncharacterized protein</fullName>
    </submittedName>
</protein>
<keyword evidence="2" id="KW-1185">Reference proteome</keyword>
<reference evidence="2" key="1">
    <citation type="submission" date="2017-01" db="EMBL/GenBank/DDBJ databases">
        <authorList>
            <person name="Wang Y."/>
            <person name="White M."/>
            <person name="Kvist S."/>
            <person name="Moncalvo J.-M."/>
        </authorList>
    </citation>
    <scope>NUCLEOTIDE SEQUENCE [LARGE SCALE GENOMIC DNA]</scope>
    <source>
        <strain evidence="2">ID-206-W2</strain>
    </source>
</reference>
<sequence length="76" mass="8794">MHSTDLYNKNLQVVLPDDTSSSEIQTKVRNKKLSDFIYTYDLSFPAVISRLVAKDGLPLNKIRTSYDLKRFLTLQE</sequence>
<comment type="caution">
    <text evidence="1">The sequence shown here is derived from an EMBL/GenBank/DDBJ whole genome shotgun (WGS) entry which is preliminary data.</text>
</comment>
<dbReference type="AlphaFoldDB" id="A0A1R1YTC7"/>
<evidence type="ECO:0000313" key="2">
    <source>
        <dbReference type="Proteomes" id="UP000187429"/>
    </source>
</evidence>
<dbReference type="OrthoDB" id="8053861at2759"/>
<evidence type="ECO:0000313" key="1">
    <source>
        <dbReference type="EMBL" id="OMJ30139.1"/>
    </source>
</evidence>
<accession>A0A1R1YTC7</accession>
<dbReference type="Proteomes" id="UP000187429">
    <property type="component" value="Unassembled WGS sequence"/>
</dbReference>
<proteinExistence type="predicted"/>